<feature type="transmembrane region" description="Helical" evidence="9">
    <location>
        <begin position="448"/>
        <end position="470"/>
    </location>
</feature>
<evidence type="ECO:0000256" key="7">
    <source>
        <dbReference type="ARBA" id="ARBA00023014"/>
    </source>
</evidence>
<keyword evidence="13" id="KW-0238">DNA-binding</keyword>
<comment type="subcellular location">
    <subcellularLocation>
        <location evidence="1">Cell membrane</location>
    </subcellularLocation>
</comment>
<dbReference type="EMBL" id="CP003360">
    <property type="protein sequence ID" value="AFM23092.1"/>
    <property type="molecule type" value="Genomic_DNA"/>
</dbReference>
<dbReference type="SUPFAM" id="SSF52540">
    <property type="entry name" value="P-loop containing nucleoside triphosphate hydrolases"/>
    <property type="match status" value="1"/>
</dbReference>
<evidence type="ECO:0000256" key="8">
    <source>
        <dbReference type="ARBA" id="ARBA00023136"/>
    </source>
</evidence>
<dbReference type="InterPro" id="IPR017900">
    <property type="entry name" value="4Fe4S_Fe_S_CS"/>
</dbReference>
<dbReference type="PROSITE" id="PS51379">
    <property type="entry name" value="4FE4S_FER_2"/>
    <property type="match status" value="1"/>
</dbReference>
<dbReference type="SUPFAM" id="SSF51206">
    <property type="entry name" value="cAMP-binding domain-like"/>
    <property type="match status" value="1"/>
</dbReference>
<dbReference type="InterPro" id="IPR000595">
    <property type="entry name" value="cNMP-bd_dom"/>
</dbReference>
<dbReference type="GO" id="GO:0046872">
    <property type="term" value="F:metal ion binding"/>
    <property type="evidence" value="ECO:0007669"/>
    <property type="project" value="UniProtKB-KW"/>
</dbReference>
<keyword evidence="9" id="KW-0812">Transmembrane</keyword>
<gene>
    <name evidence="13" type="ordered locus">Desti_0355</name>
</gene>
<dbReference type="eggNOG" id="COG0348">
    <property type="taxonomic scope" value="Bacteria"/>
</dbReference>
<keyword evidence="4" id="KW-0547">Nucleotide-binding</keyword>
<dbReference type="Pfam" id="PF25601">
    <property type="entry name" value="AAA_lid_14"/>
    <property type="match status" value="1"/>
</dbReference>
<evidence type="ECO:0000259" key="10">
    <source>
        <dbReference type="PROSITE" id="PS50042"/>
    </source>
</evidence>
<dbReference type="PROSITE" id="PS00675">
    <property type="entry name" value="SIGMA54_INTERACT_1"/>
    <property type="match status" value="1"/>
</dbReference>
<feature type="transmembrane region" description="Helical" evidence="9">
    <location>
        <begin position="686"/>
        <end position="708"/>
    </location>
</feature>
<keyword evidence="2" id="KW-1003">Cell membrane</keyword>
<keyword evidence="14" id="KW-1185">Reference proteome</keyword>
<dbReference type="GO" id="GO:0006355">
    <property type="term" value="P:regulation of DNA-templated transcription"/>
    <property type="evidence" value="ECO:0007669"/>
    <property type="project" value="InterPro"/>
</dbReference>
<feature type="domain" description="Sigma-54 factor interaction" evidence="11">
    <location>
        <begin position="136"/>
        <end position="373"/>
    </location>
</feature>
<keyword evidence="3" id="KW-0479">Metal-binding</keyword>
<evidence type="ECO:0000256" key="5">
    <source>
        <dbReference type="ARBA" id="ARBA00022840"/>
    </source>
</evidence>
<dbReference type="GO" id="GO:0005886">
    <property type="term" value="C:plasma membrane"/>
    <property type="evidence" value="ECO:0007669"/>
    <property type="project" value="UniProtKB-SubCell"/>
</dbReference>
<evidence type="ECO:0000256" key="9">
    <source>
        <dbReference type="SAM" id="Phobius"/>
    </source>
</evidence>
<keyword evidence="9" id="KW-1133">Transmembrane helix</keyword>
<dbReference type="PANTHER" id="PTHR30224">
    <property type="entry name" value="ELECTRON TRANSPORT PROTEIN"/>
    <property type="match status" value="1"/>
</dbReference>
<dbReference type="InterPro" id="IPR014710">
    <property type="entry name" value="RmlC-like_jellyroll"/>
</dbReference>
<keyword evidence="6" id="KW-0408">Iron</keyword>
<dbReference type="Gene3D" id="2.60.120.10">
    <property type="entry name" value="Jelly Rolls"/>
    <property type="match status" value="1"/>
</dbReference>
<dbReference type="PROSITE" id="PS50045">
    <property type="entry name" value="SIGMA54_INTERACT_4"/>
    <property type="match status" value="1"/>
</dbReference>
<dbReference type="Pfam" id="PF12801">
    <property type="entry name" value="Fer4_5"/>
    <property type="match status" value="2"/>
</dbReference>
<evidence type="ECO:0000256" key="4">
    <source>
        <dbReference type="ARBA" id="ARBA00022741"/>
    </source>
</evidence>
<keyword evidence="5" id="KW-0067">ATP-binding</keyword>
<dbReference type="GO" id="GO:0051536">
    <property type="term" value="F:iron-sulfur cluster binding"/>
    <property type="evidence" value="ECO:0007669"/>
    <property type="project" value="UniProtKB-KW"/>
</dbReference>
<dbReference type="eggNOG" id="COG2204">
    <property type="taxonomic scope" value="Bacteria"/>
</dbReference>
<dbReference type="InterPro" id="IPR025662">
    <property type="entry name" value="Sigma_54_int_dom_ATP-bd_1"/>
</dbReference>
<dbReference type="InterPro" id="IPR018490">
    <property type="entry name" value="cNMP-bd_dom_sf"/>
</dbReference>
<dbReference type="HOGENOM" id="CLU_015763_0_0_7"/>
<feature type="domain" description="4Fe-4S ferredoxin-type" evidence="12">
    <location>
        <begin position="603"/>
        <end position="633"/>
    </location>
</feature>
<dbReference type="InterPro" id="IPR027417">
    <property type="entry name" value="P-loop_NTPase"/>
</dbReference>
<evidence type="ECO:0000256" key="6">
    <source>
        <dbReference type="ARBA" id="ARBA00023004"/>
    </source>
</evidence>
<reference evidence="14" key="1">
    <citation type="submission" date="2012-06" db="EMBL/GenBank/DDBJ databases">
        <title>Complete sequence of chromosome of Desulfomonile tiedjei DSM 6799.</title>
        <authorList>
            <person name="Lucas S."/>
            <person name="Copeland A."/>
            <person name="Lapidus A."/>
            <person name="Glavina del Rio T."/>
            <person name="Dalin E."/>
            <person name="Tice H."/>
            <person name="Bruce D."/>
            <person name="Goodwin L."/>
            <person name="Pitluck S."/>
            <person name="Peters L."/>
            <person name="Ovchinnikova G."/>
            <person name="Zeytun A."/>
            <person name="Lu M."/>
            <person name="Kyrpides N."/>
            <person name="Mavromatis K."/>
            <person name="Ivanova N."/>
            <person name="Brettin T."/>
            <person name="Detter J.C."/>
            <person name="Han C."/>
            <person name="Larimer F."/>
            <person name="Land M."/>
            <person name="Hauser L."/>
            <person name="Markowitz V."/>
            <person name="Cheng J.-F."/>
            <person name="Hugenholtz P."/>
            <person name="Woyke T."/>
            <person name="Wu D."/>
            <person name="Spring S."/>
            <person name="Schroeder M."/>
            <person name="Brambilla E."/>
            <person name="Klenk H.-P."/>
            <person name="Eisen J.A."/>
        </authorList>
    </citation>
    <scope>NUCLEOTIDE SEQUENCE [LARGE SCALE GENOMIC DNA]</scope>
    <source>
        <strain evidence="14">ATCC 49306 / DSM 6799 / DCB-1</strain>
    </source>
</reference>
<organism evidence="13 14">
    <name type="scientific">Desulfomonile tiedjei (strain ATCC 49306 / DSM 6799 / DCB-1)</name>
    <dbReference type="NCBI Taxonomy" id="706587"/>
    <lineage>
        <taxon>Bacteria</taxon>
        <taxon>Pseudomonadati</taxon>
        <taxon>Thermodesulfobacteriota</taxon>
        <taxon>Desulfomonilia</taxon>
        <taxon>Desulfomonilales</taxon>
        <taxon>Desulfomonilaceae</taxon>
        <taxon>Desulfomonile</taxon>
    </lineage>
</organism>
<feature type="transmembrane region" description="Helical" evidence="9">
    <location>
        <begin position="816"/>
        <end position="834"/>
    </location>
</feature>
<evidence type="ECO:0000256" key="3">
    <source>
        <dbReference type="ARBA" id="ARBA00022723"/>
    </source>
</evidence>
<dbReference type="STRING" id="706587.Desti_0355"/>
<evidence type="ECO:0000259" key="12">
    <source>
        <dbReference type="PROSITE" id="PS51379"/>
    </source>
</evidence>
<sequence>MASGDDGAYIRFIMSGEASVMLKDGDEPALSVDIMKSGDIFGEISFLTGRPSPENAELVADEPCSVLEVPAAEFEIILQQNPEFTISLVKNLARKIMRLDRMVLRSRQKKRALQSLISREEHIFPDYVIGDYVRSQLATRIEELAHSDGPVLIIGETGVGKEVLAHAIFRLGHHYKSVFLLLDLLRTRYEQTFQVMRNEELGKERDVVQEQMQLFFGIEEPGLNGRPKVQPGYVELTEDGTLLVRGVEQLEPDVQEELLEVVCGSGTYMRVNGEEPHPARLRLLATTELHPDEITRADHPLLHSLLQRSIVIPPLRRRRREIPGLVSHYISQYCQELRKQIVETPKETLKTLVNYSWPGNDIELSTTLKRAVLVSEGEVLRPQDIYFDLKRVEGTGKFNLLRFQAVRQAMLSPLFPAIFQSAVTPFFFILLVLLFLGPQDPLNNPAALFSWAVGWPVLIVGAFIWSRFWCSLCPIGTLSKLAKKIIALERPFPTALKNRSDLLIAGAVLCIIWFETATGIRNSPFNVGLLLLTMLFSAVIVAVIYERQSWCRYLCGLGGMISVLSKGSFLELRADRNVCISQCSSNECYLGTPQREGCPFGQVAPKLHSNRFCKLCGICVKNCPHGAVNLNLRLPGNEIWEMRHTNTGTAFLIIGMIGGLLSEMAIKMPLYKELTSYLPLPDMLKFTIIFFVVVLTANLMLAIATVFSHRVFDEDFQENYSRYGLALLPIALTGFMAFHLYYLINLGVQLPILVSKNFDFEIFRTLIITVPPWLTHFFQQLLVWLGLLWSLMIMYKLGRGSHERFSTAMYGVMPHMGSAVVLTICVLKSIRFYFYGN</sequence>
<dbReference type="KEGG" id="dti:Desti_0355"/>
<name>I4C0K1_DESTA</name>
<feature type="transmembrane region" description="Helical" evidence="9">
    <location>
        <begin position="414"/>
        <end position="436"/>
    </location>
</feature>
<keyword evidence="7" id="KW-0411">Iron-sulfur</keyword>
<dbReference type="InterPro" id="IPR017896">
    <property type="entry name" value="4Fe4S_Fe-S-bd"/>
</dbReference>
<dbReference type="Proteomes" id="UP000006055">
    <property type="component" value="Chromosome"/>
</dbReference>
<evidence type="ECO:0000256" key="1">
    <source>
        <dbReference type="ARBA" id="ARBA00004236"/>
    </source>
</evidence>
<dbReference type="GO" id="GO:0005524">
    <property type="term" value="F:ATP binding"/>
    <property type="evidence" value="ECO:0007669"/>
    <property type="project" value="InterPro"/>
</dbReference>
<feature type="transmembrane region" description="Helical" evidence="9">
    <location>
        <begin position="526"/>
        <end position="545"/>
    </location>
</feature>
<dbReference type="PROSITE" id="PS00198">
    <property type="entry name" value="4FE4S_FER_1"/>
    <property type="match status" value="1"/>
</dbReference>
<dbReference type="AlphaFoldDB" id="I4C0K1"/>
<dbReference type="Pfam" id="PF00027">
    <property type="entry name" value="cNMP_binding"/>
    <property type="match status" value="1"/>
</dbReference>
<evidence type="ECO:0000256" key="2">
    <source>
        <dbReference type="ARBA" id="ARBA00022475"/>
    </source>
</evidence>
<dbReference type="InterPro" id="IPR052378">
    <property type="entry name" value="NosR_regulator"/>
</dbReference>
<dbReference type="InterPro" id="IPR002078">
    <property type="entry name" value="Sigma_54_int"/>
</dbReference>
<feature type="transmembrane region" description="Helical" evidence="9">
    <location>
        <begin position="720"/>
        <end position="744"/>
    </location>
</feature>
<feature type="domain" description="Cyclic nucleotide-binding" evidence="10">
    <location>
        <begin position="1"/>
        <end position="95"/>
    </location>
</feature>
<dbReference type="SUPFAM" id="SSF54862">
    <property type="entry name" value="4Fe-4S ferredoxins"/>
    <property type="match status" value="1"/>
</dbReference>
<feature type="transmembrane region" description="Helical" evidence="9">
    <location>
        <begin position="649"/>
        <end position="666"/>
    </location>
</feature>
<dbReference type="GO" id="GO:0003677">
    <property type="term" value="F:DNA binding"/>
    <property type="evidence" value="ECO:0007669"/>
    <property type="project" value="UniProtKB-KW"/>
</dbReference>
<proteinExistence type="predicted"/>
<evidence type="ECO:0000313" key="13">
    <source>
        <dbReference type="EMBL" id="AFM23092.1"/>
    </source>
</evidence>
<accession>I4C0K1</accession>
<protein>
    <submittedName>
        <fullName evidence="13">Response regulator with CheY-like receiver, AAA-type ATPase, and DNA-binding domains</fullName>
    </submittedName>
</protein>
<feature type="transmembrane region" description="Helical" evidence="9">
    <location>
        <begin position="777"/>
        <end position="795"/>
    </location>
</feature>
<dbReference type="Gene3D" id="3.40.50.300">
    <property type="entry name" value="P-loop containing nucleotide triphosphate hydrolases"/>
    <property type="match status" value="1"/>
</dbReference>
<dbReference type="Pfam" id="PF00158">
    <property type="entry name" value="Sigma54_activat"/>
    <property type="match status" value="1"/>
</dbReference>
<evidence type="ECO:0000259" key="11">
    <source>
        <dbReference type="PROSITE" id="PS50045"/>
    </source>
</evidence>
<dbReference type="PROSITE" id="PS50042">
    <property type="entry name" value="CNMP_BINDING_3"/>
    <property type="match status" value="1"/>
</dbReference>
<dbReference type="Gene3D" id="1.10.8.60">
    <property type="match status" value="1"/>
</dbReference>
<keyword evidence="8 9" id="KW-0472">Membrane</keyword>
<dbReference type="CDD" id="cd00038">
    <property type="entry name" value="CAP_ED"/>
    <property type="match status" value="1"/>
</dbReference>
<dbReference type="InterPro" id="IPR058031">
    <property type="entry name" value="AAA_lid_NorR"/>
</dbReference>
<dbReference type="PANTHER" id="PTHR30224:SF4">
    <property type="entry name" value="ELECTRON TRANSPORT PROTEIN YCCM-RELATED"/>
    <property type="match status" value="1"/>
</dbReference>
<evidence type="ECO:0000313" key="14">
    <source>
        <dbReference type="Proteomes" id="UP000006055"/>
    </source>
</evidence>